<keyword evidence="7" id="KW-0812">Transmembrane</keyword>
<dbReference type="InParanoid" id="D3B9M8"/>
<accession>D3B9M8</accession>
<feature type="compositionally biased region" description="Low complexity" evidence="6">
    <location>
        <begin position="418"/>
        <end position="429"/>
    </location>
</feature>
<dbReference type="RefSeq" id="XP_020434057.1">
    <property type="nucleotide sequence ID" value="XM_020576068.1"/>
</dbReference>
<protein>
    <submittedName>
        <fullName evidence="9">Protein phosphatase 2C</fullName>
    </submittedName>
</protein>
<dbReference type="PANTHER" id="PTHR47992">
    <property type="entry name" value="PROTEIN PHOSPHATASE"/>
    <property type="match status" value="1"/>
</dbReference>
<dbReference type="GO" id="GO:0004722">
    <property type="term" value="F:protein serine/threonine phosphatase activity"/>
    <property type="evidence" value="ECO:0007669"/>
    <property type="project" value="InterPro"/>
</dbReference>
<keyword evidence="1" id="KW-0479">Metal-binding</keyword>
<evidence type="ECO:0000256" key="5">
    <source>
        <dbReference type="SAM" id="Coils"/>
    </source>
</evidence>
<evidence type="ECO:0000256" key="1">
    <source>
        <dbReference type="ARBA" id="ARBA00022723"/>
    </source>
</evidence>
<dbReference type="EMBL" id="ADBJ01000022">
    <property type="protein sequence ID" value="EFA81940.1"/>
    <property type="molecule type" value="Genomic_DNA"/>
</dbReference>
<feature type="transmembrane region" description="Helical" evidence="7">
    <location>
        <begin position="7"/>
        <end position="25"/>
    </location>
</feature>
<dbReference type="Gene3D" id="3.60.40.10">
    <property type="entry name" value="PPM-type phosphatase domain"/>
    <property type="match status" value="1"/>
</dbReference>
<dbReference type="STRING" id="670386.D3B9M8"/>
<keyword evidence="3 4" id="KW-0904">Protein phosphatase</keyword>
<evidence type="ECO:0000256" key="6">
    <source>
        <dbReference type="SAM" id="MobiDB-lite"/>
    </source>
</evidence>
<dbReference type="SMART" id="SM00331">
    <property type="entry name" value="PP2C_SIG"/>
    <property type="match status" value="1"/>
</dbReference>
<evidence type="ECO:0000313" key="9">
    <source>
        <dbReference type="EMBL" id="EFA81940.1"/>
    </source>
</evidence>
<dbReference type="InterPro" id="IPR015655">
    <property type="entry name" value="PP2C"/>
</dbReference>
<dbReference type="OMA" id="QNIGMIS"/>
<feature type="compositionally biased region" description="Polar residues" evidence="6">
    <location>
        <begin position="335"/>
        <end position="349"/>
    </location>
</feature>
<dbReference type="PROSITE" id="PS51746">
    <property type="entry name" value="PPM_2"/>
    <property type="match status" value="1"/>
</dbReference>
<evidence type="ECO:0000256" key="2">
    <source>
        <dbReference type="ARBA" id="ARBA00022801"/>
    </source>
</evidence>
<organism evidence="9 10">
    <name type="scientific">Heterostelium pallidum (strain ATCC 26659 / Pp 5 / PN500)</name>
    <name type="common">Cellular slime mold</name>
    <name type="synonym">Polysphondylium pallidum</name>
    <dbReference type="NCBI Taxonomy" id="670386"/>
    <lineage>
        <taxon>Eukaryota</taxon>
        <taxon>Amoebozoa</taxon>
        <taxon>Evosea</taxon>
        <taxon>Eumycetozoa</taxon>
        <taxon>Dictyostelia</taxon>
        <taxon>Acytosteliales</taxon>
        <taxon>Acytosteliaceae</taxon>
        <taxon>Heterostelium</taxon>
    </lineage>
</organism>
<keyword evidence="7" id="KW-1133">Transmembrane helix</keyword>
<keyword evidence="5" id="KW-0175">Coiled coil</keyword>
<name>D3B9M8_HETP5</name>
<dbReference type="CDD" id="cd00143">
    <property type="entry name" value="PP2Cc"/>
    <property type="match status" value="1"/>
</dbReference>
<evidence type="ECO:0000256" key="3">
    <source>
        <dbReference type="ARBA" id="ARBA00022912"/>
    </source>
</evidence>
<sequence>MSLNLKTMILLVGAAGVAVFAFLMTYEFVELIINLMYTCVLMIVVAFFYQNQHNAKSIVGFLLDIQFDDSSAAAATGNKDKSTSTSSTDQSSSSSSPNQHSFSKLNGNIGQHRVGGVISSDSSATEMSSVDGNNNKRKSDKEIVAQLYEQIKDLNLQFFTERVNSDKEKLALQQLLKTVEAAATDANQERTKWKVAAEQQKAKNTELIKERDHLASLESRHQSKLYDYERKEKNWNDSEKMLVKKISEFKDTISQQKKDNEEKTKRIGKLEDQLAKLQKQLQINGVQLKELQVIQPSMNIGATISTSQPVLSSTPSKPIVVVEHSKQQSSSSSSLMVEQQPTTPATSSAIPIIQPSPGTSPNGGIQLPPPSIVTTSTITTISNTTAVSMNSNITLSSSNSANSLLAGIRDSSEDEDSSSSSVSSSPSGEAPKQLKNLFKKVKHGSTKIINKAQNHLNKQFHTDFFTPPTSSSPNKDRSDVERDIFEGFNTPLKEPSTAAVPKEKKVMFDANVEKEIFGNGTDIFKSLQQPSDNGADLTKNIPDIFTFDEESDNKSNEANEFSDLLTQIGVGSGGSSDLKFNFNETLISGGGGSSFISGSSNRSSTSSISSEDSLFSCIKEFSIKESENKAGLRRAKKKPLTPNANMMEDVSFGQFPFNNNSEIALFGVFDGHAGREAADFANTLFPAEIQRLINSKPEYLEKADMTDLFMTAFASVDNQMHEECQYVGCTATVSFIWTYDGSRYLQVANVGDSSSFLCRNGVAVEMTFDHKASHPLEKKRMIESGITVGEQQTRINGVAVSRSLGNHFIKDQNIGMIAIPHISKPILLQDSDTFLIMASDGLWDVISGEKAIEVGKELIESRGAQSVSSNLLQSALQMNDCKDNVTIITVKIY</sequence>
<feature type="compositionally biased region" description="Polar residues" evidence="6">
    <location>
        <begin position="97"/>
        <end position="109"/>
    </location>
</feature>
<proteinExistence type="inferred from homology"/>
<keyword evidence="2 4" id="KW-0378">Hydrolase</keyword>
<keyword evidence="10" id="KW-1185">Reference proteome</keyword>
<dbReference type="GeneID" id="31360659"/>
<dbReference type="Proteomes" id="UP000001396">
    <property type="component" value="Unassembled WGS sequence"/>
</dbReference>
<feature type="coiled-coil region" evidence="5">
    <location>
        <begin position="246"/>
        <end position="280"/>
    </location>
</feature>
<evidence type="ECO:0000259" key="8">
    <source>
        <dbReference type="PROSITE" id="PS51746"/>
    </source>
</evidence>
<reference evidence="9 10" key="1">
    <citation type="journal article" date="2011" name="Genome Res.">
        <title>Phylogeny-wide analysis of social amoeba genomes highlights ancient origins for complex intercellular communication.</title>
        <authorList>
            <person name="Heidel A.J."/>
            <person name="Lawal H.M."/>
            <person name="Felder M."/>
            <person name="Schilde C."/>
            <person name="Helps N.R."/>
            <person name="Tunggal B."/>
            <person name="Rivero F."/>
            <person name="John U."/>
            <person name="Schleicher M."/>
            <person name="Eichinger L."/>
            <person name="Platzer M."/>
            <person name="Noegel A.A."/>
            <person name="Schaap P."/>
            <person name="Gloeckner G."/>
        </authorList>
    </citation>
    <scope>NUCLEOTIDE SEQUENCE [LARGE SCALE GENOMIC DNA]</scope>
    <source>
        <strain evidence="10">ATCC 26659 / Pp 5 / PN500</strain>
    </source>
</reference>
<dbReference type="InterPro" id="IPR000222">
    <property type="entry name" value="PP2C_BS"/>
</dbReference>
<dbReference type="PROSITE" id="PS01032">
    <property type="entry name" value="PPM_1"/>
    <property type="match status" value="1"/>
</dbReference>
<comment type="caution">
    <text evidence="9">The sequence shown here is derived from an EMBL/GenBank/DDBJ whole genome shotgun (WGS) entry which is preliminary data.</text>
</comment>
<feature type="compositionally biased region" description="Low complexity" evidence="6">
    <location>
        <begin position="83"/>
        <end position="96"/>
    </location>
</feature>
<feature type="transmembrane region" description="Helical" evidence="7">
    <location>
        <begin position="31"/>
        <end position="49"/>
    </location>
</feature>
<feature type="region of interest" description="Disordered" evidence="6">
    <location>
        <begin position="325"/>
        <end position="368"/>
    </location>
</feature>
<dbReference type="SMART" id="SM00332">
    <property type="entry name" value="PP2Cc"/>
    <property type="match status" value="1"/>
</dbReference>
<dbReference type="GO" id="GO:0046872">
    <property type="term" value="F:metal ion binding"/>
    <property type="evidence" value="ECO:0007669"/>
    <property type="project" value="UniProtKB-KW"/>
</dbReference>
<comment type="similarity">
    <text evidence="4">Belongs to the PP2C family.</text>
</comment>
<feature type="region of interest" description="Disordered" evidence="6">
    <location>
        <begin position="75"/>
        <end position="111"/>
    </location>
</feature>
<dbReference type="AlphaFoldDB" id="D3B9M8"/>
<dbReference type="Pfam" id="PF00481">
    <property type="entry name" value="PP2C"/>
    <property type="match status" value="1"/>
</dbReference>
<keyword evidence="7" id="KW-0472">Membrane</keyword>
<evidence type="ECO:0000256" key="7">
    <source>
        <dbReference type="SAM" id="Phobius"/>
    </source>
</evidence>
<gene>
    <name evidence="9" type="ORF">PPL_05173</name>
</gene>
<feature type="region of interest" description="Disordered" evidence="6">
    <location>
        <begin position="407"/>
        <end position="432"/>
    </location>
</feature>
<dbReference type="InterPro" id="IPR001932">
    <property type="entry name" value="PPM-type_phosphatase-like_dom"/>
</dbReference>
<evidence type="ECO:0000313" key="10">
    <source>
        <dbReference type="Proteomes" id="UP000001396"/>
    </source>
</evidence>
<dbReference type="InterPro" id="IPR036457">
    <property type="entry name" value="PPM-type-like_dom_sf"/>
</dbReference>
<evidence type="ECO:0000256" key="4">
    <source>
        <dbReference type="RuleBase" id="RU003465"/>
    </source>
</evidence>
<feature type="domain" description="PPM-type phosphatase" evidence="8">
    <location>
        <begin position="629"/>
        <end position="892"/>
    </location>
</feature>
<dbReference type="FunCoup" id="D3B9M8">
    <property type="interactions" value="805"/>
</dbReference>
<dbReference type="SUPFAM" id="SSF81606">
    <property type="entry name" value="PP2C-like"/>
    <property type="match status" value="1"/>
</dbReference>